<dbReference type="EMBL" id="BPLR01017944">
    <property type="protein sequence ID" value="GIY95634.1"/>
    <property type="molecule type" value="Genomic_DNA"/>
</dbReference>
<proteinExistence type="predicted"/>
<keyword evidence="2" id="KW-1185">Reference proteome</keyword>
<name>A0AAV4XLS0_CAEEX</name>
<accession>A0AAV4XLS0</accession>
<dbReference type="Proteomes" id="UP001054945">
    <property type="component" value="Unassembled WGS sequence"/>
</dbReference>
<comment type="caution">
    <text evidence="1">The sequence shown here is derived from an EMBL/GenBank/DDBJ whole genome shotgun (WGS) entry which is preliminary data.</text>
</comment>
<dbReference type="AlphaFoldDB" id="A0AAV4XLS0"/>
<gene>
    <name evidence="1" type="ORF">CEXT_488181</name>
</gene>
<organism evidence="1 2">
    <name type="scientific">Caerostris extrusa</name>
    <name type="common">Bark spider</name>
    <name type="synonym">Caerostris bankana</name>
    <dbReference type="NCBI Taxonomy" id="172846"/>
    <lineage>
        <taxon>Eukaryota</taxon>
        <taxon>Metazoa</taxon>
        <taxon>Ecdysozoa</taxon>
        <taxon>Arthropoda</taxon>
        <taxon>Chelicerata</taxon>
        <taxon>Arachnida</taxon>
        <taxon>Araneae</taxon>
        <taxon>Araneomorphae</taxon>
        <taxon>Entelegynae</taxon>
        <taxon>Araneoidea</taxon>
        <taxon>Araneidae</taxon>
        <taxon>Caerostris</taxon>
    </lineage>
</organism>
<reference evidence="1 2" key="1">
    <citation type="submission" date="2021-06" db="EMBL/GenBank/DDBJ databases">
        <title>Caerostris extrusa draft genome.</title>
        <authorList>
            <person name="Kono N."/>
            <person name="Arakawa K."/>
        </authorList>
    </citation>
    <scope>NUCLEOTIDE SEQUENCE [LARGE SCALE GENOMIC DNA]</scope>
</reference>
<sequence>MDSQIDELLKPVLIAESETKYAYPVVCMAKGLNCKVMCGPSNDGPHITLQSRPFIISIYKLKQFFSPYLKSSPARVSSRSRLISGATGALLRDCLDRTNETAKKLPPPEILKKRPPFLSHPLHWMGTKNKEHSLAETLRYLVFSACPSLFFPRFLHILRCFYSVCFVQFFSRYLKSSSARVSSRSCLISGATGALLRDCLHITNGLPADL</sequence>
<evidence type="ECO:0000313" key="1">
    <source>
        <dbReference type="EMBL" id="GIY95634.1"/>
    </source>
</evidence>
<protein>
    <submittedName>
        <fullName evidence="1">Uncharacterized protein</fullName>
    </submittedName>
</protein>
<evidence type="ECO:0000313" key="2">
    <source>
        <dbReference type="Proteomes" id="UP001054945"/>
    </source>
</evidence>